<accession>A0A084ADY4</accession>
<dbReference type="Gene3D" id="3.40.190.10">
    <property type="entry name" value="Periplasmic binding protein-like II"/>
    <property type="match status" value="2"/>
</dbReference>
<feature type="domain" description="Solute-binding protein family 3/N-terminal" evidence="3">
    <location>
        <begin position="39"/>
        <end position="270"/>
    </location>
</feature>
<evidence type="ECO:0000313" key="5">
    <source>
        <dbReference type="Proteomes" id="UP000028401"/>
    </source>
</evidence>
<dbReference type="PANTHER" id="PTHR35936">
    <property type="entry name" value="MEMBRANE-BOUND LYTIC MUREIN TRANSGLYCOSYLASE F"/>
    <property type="match status" value="1"/>
</dbReference>
<dbReference type="PROSITE" id="PS51257">
    <property type="entry name" value="PROKAR_LIPOPROTEIN"/>
    <property type="match status" value="1"/>
</dbReference>
<dbReference type="SMR" id="A0A084ADY4"/>
<dbReference type="AlphaFoldDB" id="A0A084ADY4"/>
<organism evidence="4 5">
    <name type="scientific">Lactococcus cremoris subsp. cremoris GE214</name>
    <dbReference type="NCBI Taxonomy" id="1415168"/>
    <lineage>
        <taxon>Bacteria</taxon>
        <taxon>Bacillati</taxon>
        <taxon>Bacillota</taxon>
        <taxon>Bacilli</taxon>
        <taxon>Lactobacillales</taxon>
        <taxon>Streptococcaceae</taxon>
        <taxon>Lactococcus</taxon>
        <taxon>Lactococcus cremoris subsp. cremoris</taxon>
    </lineage>
</organism>
<evidence type="ECO:0000259" key="3">
    <source>
        <dbReference type="SMART" id="SM00062"/>
    </source>
</evidence>
<keyword evidence="1 2" id="KW-0732">Signal</keyword>
<dbReference type="Pfam" id="PF00497">
    <property type="entry name" value="SBP_bac_3"/>
    <property type="match status" value="1"/>
</dbReference>
<dbReference type="RefSeq" id="WP_011677124.1">
    <property type="nucleotide sequence ID" value="NZ_AZSI01000007.1"/>
</dbReference>
<evidence type="ECO:0000256" key="2">
    <source>
        <dbReference type="SAM" id="SignalP"/>
    </source>
</evidence>
<dbReference type="InterPro" id="IPR001638">
    <property type="entry name" value="Solute-binding_3/MltF_N"/>
</dbReference>
<protein>
    <submittedName>
        <fullName evidence="4">Amino-acid ABC transporter extracellular binding protein</fullName>
    </submittedName>
</protein>
<evidence type="ECO:0000313" key="4">
    <source>
        <dbReference type="EMBL" id="KEY63513.1"/>
    </source>
</evidence>
<name>A0A084ADY4_LACLC</name>
<evidence type="ECO:0000256" key="1">
    <source>
        <dbReference type="ARBA" id="ARBA00022729"/>
    </source>
</evidence>
<dbReference type="SUPFAM" id="SSF53850">
    <property type="entry name" value="Periplasmic binding protein-like II"/>
    <property type="match status" value="1"/>
</dbReference>
<dbReference type="GeneID" id="61110374"/>
<dbReference type="SMART" id="SM00062">
    <property type="entry name" value="PBPb"/>
    <property type="match status" value="1"/>
</dbReference>
<proteinExistence type="predicted"/>
<feature type="signal peptide" evidence="2">
    <location>
        <begin position="1"/>
        <end position="21"/>
    </location>
</feature>
<dbReference type="Proteomes" id="UP000028401">
    <property type="component" value="Unassembled WGS sequence"/>
</dbReference>
<feature type="chain" id="PRO_5038552481" evidence="2">
    <location>
        <begin position="22"/>
        <end position="280"/>
    </location>
</feature>
<gene>
    <name evidence="4" type="ORF">U725_00288</name>
</gene>
<comment type="caution">
    <text evidence="4">The sequence shown here is derived from an EMBL/GenBank/DDBJ whole genome shotgun (WGS) entry which is preliminary data.</text>
</comment>
<dbReference type="PANTHER" id="PTHR35936:SF19">
    <property type="entry name" value="AMINO-ACID-BINDING PROTEIN YXEM-RELATED"/>
    <property type="match status" value="1"/>
</dbReference>
<sequence>MKKIKLLTLATLGIASIGLLAACSSKDNSSSKSTDKVTTVTVATSAASVPYEYSENGKMTGFEYDILKAADKDMKDYKFEFKVYEDSAILAALDGGRAQIAANNFGKTKARSEKYLFSYPVRQGIDAIFSTSKENITKISQLAGKTTEIPAGTNYGDMFESWNKNHPDKKIDVKYSQRPLADRLSAIASGQIDFLFASKAPAENLIRQHAITGLVDTVPTDLNKQSEFKTYDYFILDNSQTKLQKDLNAELKKLYENGTLKELSEKYFHDSHIPAADQFK</sequence>
<dbReference type="PATRIC" id="fig|1415168.3.peg.300"/>
<reference evidence="4 5" key="1">
    <citation type="submission" date="2014-06" db="EMBL/GenBank/DDBJ databases">
        <title>Draft genome sequence of the putrescine producing strain Lactococcus lactis subsp cremoris GE214.</title>
        <authorList>
            <person name="Ladero V."/>
            <person name="Linares D.M."/>
            <person name="del Rio B."/>
            <person name="Mayo B."/>
            <person name="Martin M.C."/>
            <person name="Fernandez M."/>
            <person name="Alvarez M.A."/>
        </authorList>
    </citation>
    <scope>NUCLEOTIDE SEQUENCE [LARGE SCALE GENOMIC DNA]</scope>
    <source>
        <strain evidence="4 5">GE214</strain>
    </source>
</reference>
<dbReference type="CDD" id="cd13710">
    <property type="entry name" value="PBP2_TcyK"/>
    <property type="match status" value="1"/>
</dbReference>
<dbReference type="EMBL" id="AZSI01000007">
    <property type="protein sequence ID" value="KEY63513.1"/>
    <property type="molecule type" value="Genomic_DNA"/>
</dbReference>